<evidence type="ECO:0000313" key="2">
    <source>
        <dbReference type="EMBL" id="KAJ8895750.1"/>
    </source>
</evidence>
<sequence length="336" mass="38849">MSAQIHSRSSQLSWIDEFKLLPYSEMKAGYFCKYCILFLDNNAVCEGNHQTVGASLTKHFTNLKKAREMFKQHENSRYHKDAMLTADNIKSTISKKADGVINQLDVGRKKNTRKHLPIIQLVRLCSRQQISLRGKHDAGRINLHELINNDGNFCSSLRYRTNSVSLRGKHDARRINPHELINNDGNFCSSLRYRTNSGDLGLREHLESIGCKNLYTSSVIQNELILKHFWGFGLIQNRYRANKTKRRFSWFCAHLRRNWLYFSPHFDGEPKKMGLDVNKMRGQGYDGTDSMPEGEFRGVQAYVKEKVHSALHTHYCSAHSLNIMLAKFPLLETVWV</sequence>
<dbReference type="Proteomes" id="UP001159363">
    <property type="component" value="Chromosome 1"/>
</dbReference>
<dbReference type="EMBL" id="JARBHB010000001">
    <property type="protein sequence ID" value="KAJ8895750.1"/>
    <property type="molecule type" value="Genomic_DNA"/>
</dbReference>
<accession>A0ABQ9IHV7</accession>
<gene>
    <name evidence="2" type="ORF">PR048_001088</name>
</gene>
<evidence type="ECO:0000313" key="3">
    <source>
        <dbReference type="Proteomes" id="UP001159363"/>
    </source>
</evidence>
<dbReference type="InterPro" id="IPR006580">
    <property type="entry name" value="Znf_TTF"/>
</dbReference>
<dbReference type="PANTHER" id="PTHR45749">
    <property type="match status" value="1"/>
</dbReference>
<name>A0ABQ9IHV7_9NEOP</name>
<evidence type="ECO:0000259" key="1">
    <source>
        <dbReference type="SMART" id="SM00597"/>
    </source>
</evidence>
<reference evidence="2 3" key="1">
    <citation type="submission" date="2023-02" db="EMBL/GenBank/DDBJ databases">
        <title>LHISI_Scaffold_Assembly.</title>
        <authorList>
            <person name="Stuart O.P."/>
            <person name="Cleave R."/>
            <person name="Magrath M.J.L."/>
            <person name="Mikheyev A.S."/>
        </authorList>
    </citation>
    <scope>NUCLEOTIDE SEQUENCE [LARGE SCALE GENOMIC DNA]</scope>
    <source>
        <strain evidence="2">Daus_M_001</strain>
        <tissue evidence="2">Leg muscle</tissue>
    </source>
</reference>
<protein>
    <recommendedName>
        <fullName evidence="1">TTF-type domain-containing protein</fullName>
    </recommendedName>
</protein>
<dbReference type="SMART" id="SM00597">
    <property type="entry name" value="ZnF_TTF"/>
    <property type="match status" value="1"/>
</dbReference>
<proteinExistence type="predicted"/>
<feature type="domain" description="TTF-type" evidence="1">
    <location>
        <begin position="6"/>
        <end position="95"/>
    </location>
</feature>
<keyword evidence="3" id="KW-1185">Reference proteome</keyword>
<organism evidence="2 3">
    <name type="scientific">Dryococelus australis</name>
    <dbReference type="NCBI Taxonomy" id="614101"/>
    <lineage>
        <taxon>Eukaryota</taxon>
        <taxon>Metazoa</taxon>
        <taxon>Ecdysozoa</taxon>
        <taxon>Arthropoda</taxon>
        <taxon>Hexapoda</taxon>
        <taxon>Insecta</taxon>
        <taxon>Pterygota</taxon>
        <taxon>Neoptera</taxon>
        <taxon>Polyneoptera</taxon>
        <taxon>Phasmatodea</taxon>
        <taxon>Verophasmatodea</taxon>
        <taxon>Anareolatae</taxon>
        <taxon>Phasmatidae</taxon>
        <taxon>Eurycanthinae</taxon>
        <taxon>Dryococelus</taxon>
    </lineage>
</organism>
<dbReference type="PANTHER" id="PTHR45749:SF21">
    <property type="entry name" value="DUF4371 DOMAIN-CONTAINING PROTEIN"/>
    <property type="match status" value="1"/>
</dbReference>
<comment type="caution">
    <text evidence="2">The sequence shown here is derived from an EMBL/GenBank/DDBJ whole genome shotgun (WGS) entry which is preliminary data.</text>
</comment>